<keyword evidence="3" id="KW-1185">Reference proteome</keyword>
<dbReference type="AlphaFoldDB" id="A0A2I0IY53"/>
<evidence type="ECO:0000256" key="1">
    <source>
        <dbReference type="SAM" id="MobiDB-lite"/>
    </source>
</evidence>
<comment type="caution">
    <text evidence="2">The sequence shown here is derived from an EMBL/GenBank/DDBJ whole genome shotgun (WGS) entry which is preliminary data.</text>
</comment>
<feature type="compositionally biased region" description="Polar residues" evidence="1">
    <location>
        <begin position="1"/>
        <end position="18"/>
    </location>
</feature>
<feature type="region of interest" description="Disordered" evidence="1">
    <location>
        <begin position="1"/>
        <end position="82"/>
    </location>
</feature>
<name>A0A2I0IY53_PUNGR</name>
<proteinExistence type="predicted"/>
<dbReference type="Proteomes" id="UP000233551">
    <property type="component" value="Unassembled WGS sequence"/>
</dbReference>
<accession>A0A2I0IY53</accession>
<evidence type="ECO:0000313" key="3">
    <source>
        <dbReference type="Proteomes" id="UP000233551"/>
    </source>
</evidence>
<evidence type="ECO:0000313" key="2">
    <source>
        <dbReference type="EMBL" id="PKI48356.1"/>
    </source>
</evidence>
<reference evidence="2 3" key="1">
    <citation type="submission" date="2017-11" db="EMBL/GenBank/DDBJ databases">
        <title>De-novo sequencing of pomegranate (Punica granatum L.) genome.</title>
        <authorList>
            <person name="Akparov Z."/>
            <person name="Amiraslanov A."/>
            <person name="Hajiyeva S."/>
            <person name="Abbasov M."/>
            <person name="Kaur K."/>
            <person name="Hamwieh A."/>
            <person name="Solovyev V."/>
            <person name="Salamov A."/>
            <person name="Braich B."/>
            <person name="Kosarev P."/>
            <person name="Mahmoud A."/>
            <person name="Hajiyev E."/>
            <person name="Babayeva S."/>
            <person name="Izzatullayeva V."/>
            <person name="Mammadov A."/>
            <person name="Mammadov A."/>
            <person name="Sharifova S."/>
            <person name="Ojaghi J."/>
            <person name="Eynullazada K."/>
            <person name="Bayramov B."/>
            <person name="Abdulazimova A."/>
            <person name="Shahmuradov I."/>
        </authorList>
    </citation>
    <scope>NUCLEOTIDE SEQUENCE [LARGE SCALE GENOMIC DNA]</scope>
    <source>
        <strain evidence="3">cv. AG2017</strain>
        <tissue evidence="2">Leaf</tissue>
    </source>
</reference>
<feature type="region of interest" description="Disordered" evidence="1">
    <location>
        <begin position="149"/>
        <end position="169"/>
    </location>
</feature>
<protein>
    <submittedName>
        <fullName evidence="2">Uncharacterized protein</fullName>
    </submittedName>
</protein>
<dbReference type="EMBL" id="PGOL01002402">
    <property type="protein sequence ID" value="PKI48356.1"/>
    <property type="molecule type" value="Genomic_DNA"/>
</dbReference>
<sequence length="257" mass="28643">MSSRGNGHRPGTTSQRSPQGERVTETNVKTHKKQSGPGDTKLRSERPNRAKPVLEAPSRPNIFDLRSPAPRSSRKNDRVPRPLAARTGALHACHYLPRLRRVVPSRSKGSSQPLPSPVKRWSRSEGRQTVHNFLFLRFLSSGLRHVRDLSQTPRSAPKESNEPDLAPCRARSSRVDPFFHRLPRLPTLWSLTRSHLSESCDSHGHFPDSFPRTSGLVLEGSDPRGGDRHGLEEAIDPFGLLGSMTLSFSRIKPSLGE</sequence>
<feature type="region of interest" description="Disordered" evidence="1">
    <location>
        <begin position="101"/>
        <end position="123"/>
    </location>
</feature>
<organism evidence="2 3">
    <name type="scientific">Punica granatum</name>
    <name type="common">Pomegranate</name>
    <dbReference type="NCBI Taxonomy" id="22663"/>
    <lineage>
        <taxon>Eukaryota</taxon>
        <taxon>Viridiplantae</taxon>
        <taxon>Streptophyta</taxon>
        <taxon>Embryophyta</taxon>
        <taxon>Tracheophyta</taxon>
        <taxon>Spermatophyta</taxon>
        <taxon>Magnoliopsida</taxon>
        <taxon>eudicotyledons</taxon>
        <taxon>Gunneridae</taxon>
        <taxon>Pentapetalae</taxon>
        <taxon>rosids</taxon>
        <taxon>malvids</taxon>
        <taxon>Myrtales</taxon>
        <taxon>Lythraceae</taxon>
        <taxon>Punica</taxon>
    </lineage>
</organism>
<gene>
    <name evidence="2" type="ORF">CRG98_031254</name>
</gene>